<dbReference type="InterPro" id="IPR051312">
    <property type="entry name" value="Diverse_Substr_Oxidored"/>
</dbReference>
<dbReference type="InterPro" id="IPR036683">
    <property type="entry name" value="CO_DH_flav_C_dom_sf"/>
</dbReference>
<dbReference type="STRING" id="639004.SAMN04488239_1075"/>
<dbReference type="Pfam" id="PF03450">
    <property type="entry name" value="CO_deh_flav_C"/>
    <property type="match status" value="1"/>
</dbReference>
<dbReference type="OrthoDB" id="9814706at2"/>
<dbReference type="PANTHER" id="PTHR42659">
    <property type="entry name" value="XANTHINE DEHYDROGENASE SUBUNIT C-RELATED"/>
    <property type="match status" value="1"/>
</dbReference>
<dbReference type="InterPro" id="IPR016166">
    <property type="entry name" value="FAD-bd_PCMH"/>
</dbReference>
<dbReference type="InterPro" id="IPR016167">
    <property type="entry name" value="FAD-bd_PCMH_sub1"/>
</dbReference>
<keyword evidence="1" id="KW-0285">Flavoprotein</keyword>
<evidence type="ECO:0000256" key="1">
    <source>
        <dbReference type="ARBA" id="ARBA00022630"/>
    </source>
</evidence>
<protein>
    <submittedName>
        <fullName evidence="5">Carbon-monoxide dehydrogenase medium subunit</fullName>
    </submittedName>
</protein>
<dbReference type="Gene3D" id="3.30.390.50">
    <property type="entry name" value="CO dehydrogenase flavoprotein, C-terminal domain"/>
    <property type="match status" value="1"/>
</dbReference>
<keyword evidence="2" id="KW-0274">FAD</keyword>
<evidence type="ECO:0000259" key="4">
    <source>
        <dbReference type="PROSITE" id="PS51387"/>
    </source>
</evidence>
<dbReference type="Gene3D" id="3.30.43.10">
    <property type="entry name" value="Uridine Diphospho-n-acetylenolpyruvylglucosamine Reductase, domain 2"/>
    <property type="match status" value="1"/>
</dbReference>
<dbReference type="InterPro" id="IPR016169">
    <property type="entry name" value="FAD-bd_PCMH_sub2"/>
</dbReference>
<proteinExistence type="predicted"/>
<dbReference type="PROSITE" id="PS51387">
    <property type="entry name" value="FAD_PCMH"/>
    <property type="match status" value="1"/>
</dbReference>
<dbReference type="Proteomes" id="UP000199628">
    <property type="component" value="Unassembled WGS sequence"/>
</dbReference>
<dbReference type="InterPro" id="IPR002346">
    <property type="entry name" value="Mopterin_DH_FAD-bd"/>
</dbReference>
<dbReference type="GO" id="GO:0016491">
    <property type="term" value="F:oxidoreductase activity"/>
    <property type="evidence" value="ECO:0007669"/>
    <property type="project" value="UniProtKB-KW"/>
</dbReference>
<dbReference type="SMART" id="SM01092">
    <property type="entry name" value="CO_deh_flav_C"/>
    <property type="match status" value="1"/>
</dbReference>
<evidence type="ECO:0000313" key="6">
    <source>
        <dbReference type="Proteomes" id="UP000199628"/>
    </source>
</evidence>
<sequence length="293" mass="29869">MQYHSPASFAEASQLAAAATGTTRFLAGGTDVLVQLRADIVTPDTLIDIKKIPGTRDITRNADGSWTLGVAVSGAEMGEHAALVADWPGVVEAMNLVGSTQVQGRATLTGNLCNGSPAADSVPAMVAAGVTATVTGPNGERKVPVGSIPTGPGRTSLAKGEVVSALHIPARGEHAGDAYLRFIPRSEMDIAVVGCAVNLRLDGDTISEARVSLGAVAPTVLLVEDAAAAIVGSTLDDAALDRLAAAASAACKPINDKRGTIEFRTQVAGVLARRVARIAYARAKGEIIKGHHG</sequence>
<dbReference type="InterPro" id="IPR005107">
    <property type="entry name" value="CO_DH_flav_C"/>
</dbReference>
<dbReference type="AlphaFoldDB" id="A0A1G6U9P6"/>
<dbReference type="InterPro" id="IPR036318">
    <property type="entry name" value="FAD-bd_PCMH-like_sf"/>
</dbReference>
<dbReference type="Gene3D" id="3.30.465.10">
    <property type="match status" value="1"/>
</dbReference>
<dbReference type="RefSeq" id="WP_093031206.1">
    <property type="nucleotide sequence ID" value="NZ_FMZV01000007.1"/>
</dbReference>
<name>A0A1G6U9P6_9RHOB</name>
<evidence type="ECO:0000313" key="5">
    <source>
        <dbReference type="EMBL" id="SDD37416.1"/>
    </source>
</evidence>
<evidence type="ECO:0000256" key="2">
    <source>
        <dbReference type="ARBA" id="ARBA00022827"/>
    </source>
</evidence>
<organism evidence="5 6">
    <name type="scientific">Ruegeria marina</name>
    <dbReference type="NCBI Taxonomy" id="639004"/>
    <lineage>
        <taxon>Bacteria</taxon>
        <taxon>Pseudomonadati</taxon>
        <taxon>Pseudomonadota</taxon>
        <taxon>Alphaproteobacteria</taxon>
        <taxon>Rhodobacterales</taxon>
        <taxon>Roseobacteraceae</taxon>
        <taxon>Ruegeria</taxon>
    </lineage>
</organism>
<accession>A0A1G6U9P6</accession>
<dbReference type="Pfam" id="PF00941">
    <property type="entry name" value="FAD_binding_5"/>
    <property type="match status" value="1"/>
</dbReference>
<reference evidence="6" key="1">
    <citation type="submission" date="2016-10" db="EMBL/GenBank/DDBJ databases">
        <authorList>
            <person name="Varghese N."/>
            <person name="Submissions S."/>
        </authorList>
    </citation>
    <scope>NUCLEOTIDE SEQUENCE [LARGE SCALE GENOMIC DNA]</scope>
    <source>
        <strain evidence="6">CGMCC 1.9108</strain>
    </source>
</reference>
<dbReference type="SUPFAM" id="SSF56176">
    <property type="entry name" value="FAD-binding/transporter-associated domain-like"/>
    <property type="match status" value="1"/>
</dbReference>
<dbReference type="EMBL" id="FMZV01000007">
    <property type="protein sequence ID" value="SDD37416.1"/>
    <property type="molecule type" value="Genomic_DNA"/>
</dbReference>
<feature type="domain" description="FAD-binding PCMH-type" evidence="4">
    <location>
        <begin position="1"/>
        <end position="173"/>
    </location>
</feature>
<dbReference type="PANTHER" id="PTHR42659:SF2">
    <property type="entry name" value="XANTHINE DEHYDROGENASE SUBUNIT C-RELATED"/>
    <property type="match status" value="1"/>
</dbReference>
<dbReference type="GO" id="GO:0071949">
    <property type="term" value="F:FAD binding"/>
    <property type="evidence" value="ECO:0007669"/>
    <property type="project" value="InterPro"/>
</dbReference>
<keyword evidence="3" id="KW-0560">Oxidoreductase</keyword>
<evidence type="ECO:0000256" key="3">
    <source>
        <dbReference type="ARBA" id="ARBA00023002"/>
    </source>
</evidence>
<gene>
    <name evidence="5" type="ORF">SAMN04488239_1075</name>
</gene>
<dbReference type="SUPFAM" id="SSF55447">
    <property type="entry name" value="CO dehydrogenase flavoprotein C-terminal domain-like"/>
    <property type="match status" value="1"/>
</dbReference>
<keyword evidence="6" id="KW-1185">Reference proteome</keyword>